<evidence type="ECO:0000313" key="1">
    <source>
        <dbReference type="EMBL" id="TKX32661.1"/>
    </source>
</evidence>
<organism evidence="1 2">
    <name type="scientific">Campylobacter aviculae</name>
    <dbReference type="NCBI Taxonomy" id="2510190"/>
    <lineage>
        <taxon>Bacteria</taxon>
        <taxon>Pseudomonadati</taxon>
        <taxon>Campylobacterota</taxon>
        <taxon>Epsilonproteobacteria</taxon>
        <taxon>Campylobacterales</taxon>
        <taxon>Campylobacteraceae</taxon>
        <taxon>Campylobacter</taxon>
    </lineage>
</organism>
<proteinExistence type="predicted"/>
<dbReference type="Proteomes" id="UP000310353">
    <property type="component" value="Unassembled WGS sequence"/>
</dbReference>
<sequence length="62" mass="7227">MVATTTFARPNWETELTLFHDSNGDEYYWNRQGLIQFGRMCGPETTNCKVNGKHYLGGWNIR</sequence>
<dbReference type="OrthoDB" id="5355884at2"/>
<evidence type="ECO:0000313" key="2">
    <source>
        <dbReference type="Proteomes" id="UP000310353"/>
    </source>
</evidence>
<gene>
    <name evidence="1" type="ORF">CQA76_03285</name>
</gene>
<name>A0A4U7BPK3_9BACT</name>
<dbReference type="EMBL" id="NXMA01000004">
    <property type="protein sequence ID" value="TKX32661.1"/>
    <property type="molecule type" value="Genomic_DNA"/>
</dbReference>
<reference evidence="1 2" key="1">
    <citation type="submission" date="2018-05" db="EMBL/GenBank/DDBJ databases">
        <title>Novel Campyloabacter and Helicobacter Species and Strains.</title>
        <authorList>
            <person name="Mannion A.J."/>
            <person name="Shen Z."/>
            <person name="Fox J.G."/>
        </authorList>
    </citation>
    <scope>NUCLEOTIDE SEQUENCE [LARGE SCALE GENOMIC DNA]</scope>
    <source>
        <strain evidence="2">MIT17-670</strain>
    </source>
</reference>
<comment type="caution">
    <text evidence="1">The sequence shown here is derived from an EMBL/GenBank/DDBJ whole genome shotgun (WGS) entry which is preliminary data.</text>
</comment>
<dbReference type="AlphaFoldDB" id="A0A4U7BPK3"/>
<keyword evidence="2" id="KW-1185">Reference proteome</keyword>
<accession>A0A4U7BPK3</accession>
<protein>
    <submittedName>
        <fullName evidence="1">Uncharacterized protein</fullName>
    </submittedName>
</protein>